<evidence type="ECO:0000313" key="2">
    <source>
        <dbReference type="Proteomes" id="UP000469670"/>
    </source>
</evidence>
<dbReference type="EMBL" id="JAAGMP010001839">
    <property type="protein sequence ID" value="NEC24564.1"/>
    <property type="molecule type" value="Genomic_DNA"/>
</dbReference>
<evidence type="ECO:0000313" key="1">
    <source>
        <dbReference type="EMBL" id="NEC24564.1"/>
    </source>
</evidence>
<dbReference type="Proteomes" id="UP000469670">
    <property type="component" value="Unassembled WGS sequence"/>
</dbReference>
<feature type="non-terminal residue" evidence="1">
    <location>
        <position position="86"/>
    </location>
</feature>
<dbReference type="AlphaFoldDB" id="A0A7K3SAK7"/>
<sequence>MLEPGDERAGRWLRLTGPVELMRRLTVEDGSAEKLPGMTAARLEGYRLRAAAAEPRRDLAAVEEVGGRFVCPGDREWPSQLDDLGD</sequence>
<reference evidence="1 2" key="1">
    <citation type="submission" date="2020-01" db="EMBL/GenBank/DDBJ databases">
        <title>Insect and environment-associated Actinomycetes.</title>
        <authorList>
            <person name="Currrie C."/>
            <person name="Chevrette M."/>
            <person name="Carlson C."/>
            <person name="Stubbendieck R."/>
            <person name="Wendt-Pienkowski E."/>
        </authorList>
    </citation>
    <scope>NUCLEOTIDE SEQUENCE [LARGE SCALE GENOMIC DNA]</scope>
    <source>
        <strain evidence="1 2">SID7590</strain>
    </source>
</reference>
<name>A0A7K3SAK7_9ACTN</name>
<proteinExistence type="predicted"/>
<gene>
    <name evidence="1" type="ORF">G3I50_40900</name>
</gene>
<accession>A0A7K3SAK7</accession>
<dbReference type="Gene3D" id="3.40.50.450">
    <property type="match status" value="1"/>
</dbReference>
<protein>
    <submittedName>
        <fullName evidence="1">DNA-protecting protein DprA</fullName>
    </submittedName>
</protein>
<comment type="caution">
    <text evidence="1">The sequence shown here is derived from an EMBL/GenBank/DDBJ whole genome shotgun (WGS) entry which is preliminary data.</text>
</comment>
<organism evidence="1 2">
    <name type="scientific">Streptomyces parvus</name>
    <dbReference type="NCBI Taxonomy" id="66428"/>
    <lineage>
        <taxon>Bacteria</taxon>
        <taxon>Bacillati</taxon>
        <taxon>Actinomycetota</taxon>
        <taxon>Actinomycetes</taxon>
        <taxon>Kitasatosporales</taxon>
        <taxon>Streptomycetaceae</taxon>
        <taxon>Streptomyces</taxon>
    </lineage>
</organism>